<dbReference type="EC" id="2.3.1.225" evidence="12"/>
<keyword evidence="4" id="KW-0677">Repeat</keyword>
<dbReference type="AlphaFoldDB" id="A0A0F7SHL3"/>
<feature type="region of interest" description="Disordered" evidence="13">
    <location>
        <begin position="32"/>
        <end position="59"/>
    </location>
</feature>
<feature type="repeat" description="ANK" evidence="11">
    <location>
        <begin position="93"/>
        <end position="125"/>
    </location>
</feature>
<evidence type="ECO:0000256" key="1">
    <source>
        <dbReference type="ARBA" id="ARBA00004141"/>
    </source>
</evidence>
<dbReference type="InterPro" id="IPR036770">
    <property type="entry name" value="Ankyrin_rpt-contain_sf"/>
</dbReference>
<evidence type="ECO:0000256" key="2">
    <source>
        <dbReference type="ARBA" id="ARBA00010104"/>
    </source>
</evidence>
<organism evidence="15">
    <name type="scientific">Phaffia rhodozyma</name>
    <name type="common">Yeast</name>
    <name type="synonym">Xanthophyllomyces dendrorhous</name>
    <dbReference type="NCBI Taxonomy" id="264483"/>
    <lineage>
        <taxon>Eukaryota</taxon>
        <taxon>Fungi</taxon>
        <taxon>Dikarya</taxon>
        <taxon>Basidiomycota</taxon>
        <taxon>Agaricomycotina</taxon>
        <taxon>Tremellomycetes</taxon>
        <taxon>Cystofilobasidiales</taxon>
        <taxon>Mrakiaceae</taxon>
        <taxon>Phaffia</taxon>
    </lineage>
</organism>
<dbReference type="Pfam" id="PF00023">
    <property type="entry name" value="Ank"/>
    <property type="match status" value="1"/>
</dbReference>
<feature type="domain" description="Palmitoyltransferase DHHC" evidence="14">
    <location>
        <begin position="440"/>
        <end position="578"/>
    </location>
</feature>
<dbReference type="InterPro" id="IPR002110">
    <property type="entry name" value="Ankyrin_rpt"/>
</dbReference>
<dbReference type="Gene3D" id="1.25.40.20">
    <property type="entry name" value="Ankyrin repeat-containing domain"/>
    <property type="match status" value="2"/>
</dbReference>
<dbReference type="PROSITE" id="PS50297">
    <property type="entry name" value="ANK_REP_REGION"/>
    <property type="match status" value="4"/>
</dbReference>
<accession>A0A0F7SHL3</accession>
<evidence type="ECO:0000256" key="6">
    <source>
        <dbReference type="ARBA" id="ARBA00023043"/>
    </source>
</evidence>
<comment type="domain">
    <text evidence="12">The DHHC domain is required for palmitoyltransferase activity.</text>
</comment>
<evidence type="ECO:0000256" key="8">
    <source>
        <dbReference type="ARBA" id="ARBA00023139"/>
    </source>
</evidence>
<keyword evidence="8" id="KW-0564">Palmitate</keyword>
<feature type="transmembrane region" description="Helical" evidence="12">
    <location>
        <begin position="489"/>
        <end position="512"/>
    </location>
</feature>
<keyword evidence="12" id="KW-0012">Acyltransferase</keyword>
<evidence type="ECO:0000256" key="5">
    <source>
        <dbReference type="ARBA" id="ARBA00022989"/>
    </source>
</evidence>
<keyword evidence="12 15" id="KW-0808">Transferase</keyword>
<dbReference type="Pfam" id="PF01529">
    <property type="entry name" value="DHHC"/>
    <property type="match status" value="1"/>
</dbReference>
<feature type="repeat" description="ANK" evidence="11">
    <location>
        <begin position="130"/>
        <end position="159"/>
    </location>
</feature>
<feature type="region of interest" description="Disordered" evidence="13">
    <location>
        <begin position="756"/>
        <end position="776"/>
    </location>
</feature>
<evidence type="ECO:0000256" key="13">
    <source>
        <dbReference type="SAM" id="MobiDB-lite"/>
    </source>
</evidence>
<evidence type="ECO:0000259" key="14">
    <source>
        <dbReference type="Pfam" id="PF01529"/>
    </source>
</evidence>
<sequence length="776" mass="84674">MASVFTAGLVQAKATVSTGEVDDTQLVSKAEQAASIAPGRTSHLETTSSEQQQSHLPSNEEISIHSAAQRGDVQTMDRLVKSGKASVNERDDQNVTSLHWAAINAQLGVCRYLLENGADVDPIGGDLLATPLQWAARNGHLYVLHLLISYGADPALSDSQGFNTLHLVTHSSMVMPLLFILHQPLAVDAKDSDGHTALMWAAYQGDAISVDLLLRHSASPLTKDNNGLSPLHWAVVKGNKVCIKRLVEAGADVDAKDEQGKTPRDMAVELKSIGAWKVGLEEAGREESGILKQKRFSLRTTRIVIFLLPLLFFWLIAGTVSISPWYLGFPLSIAEFYSMHYLITKTVLDYRGFGDSLAKSPYFASIITSSIFYVGQCWVSRIVTGVPGHEILNLLFFVAYILCAYNFYRAISLDPGTTPQLESDAEIKEVVEELTNQGKFNGTNFCIICMARKPLRSKHDRITDRCIARFDHYCPWIWNAVGSNNHRQFLLFVIFLVCGISSFILLSFYYFMENSPTWTPETGAPCVLPSVLCTATGYDSYLALVTFWAMLQLSWTIILLVSQVWQVSRQMTTLEVTNLGRYGFMGGRGGSSLRDQSGAVGVGLGGRTGGPEGLGGPGDLGMGIDPTGVDEPTVSGEETGDGSTLPHVHAHAHGHAHGHRHGILGCMGGGWRFMLQILGLDRFTKGKAAKGLRMAGRDANPFDQGIIGNCMDFWTVGGTLGVDYRQLYDIPLGGFSSQRQRQQSYIQMILPNLGGSTSGESSQRPGYELVRSSEEV</sequence>
<reference evidence="15" key="1">
    <citation type="submission" date="2014-08" db="EMBL/GenBank/DDBJ databases">
        <authorList>
            <person name="Sharma Rahul"/>
            <person name="Thines Marco"/>
        </authorList>
    </citation>
    <scope>NUCLEOTIDE SEQUENCE</scope>
</reference>
<dbReference type="GO" id="GO:0019706">
    <property type="term" value="F:protein-cysteine S-palmitoyltransferase activity"/>
    <property type="evidence" value="ECO:0007669"/>
    <property type="project" value="UniProtKB-EC"/>
</dbReference>
<evidence type="ECO:0000256" key="12">
    <source>
        <dbReference type="RuleBase" id="RU079119"/>
    </source>
</evidence>
<keyword evidence="7 12" id="KW-0472">Membrane</keyword>
<dbReference type="InterPro" id="IPR001594">
    <property type="entry name" value="Palmitoyltrfase_DHHC"/>
</dbReference>
<evidence type="ECO:0000256" key="4">
    <source>
        <dbReference type="ARBA" id="ARBA00022737"/>
    </source>
</evidence>
<feature type="transmembrane region" description="Helical" evidence="12">
    <location>
        <begin position="391"/>
        <end position="408"/>
    </location>
</feature>
<feature type="transmembrane region" description="Helical" evidence="12">
    <location>
        <begin position="541"/>
        <end position="561"/>
    </location>
</feature>
<keyword evidence="5 12" id="KW-1133">Transmembrane helix</keyword>
<evidence type="ECO:0000256" key="10">
    <source>
        <dbReference type="ARBA" id="ARBA00048048"/>
    </source>
</evidence>
<evidence type="ECO:0000256" key="7">
    <source>
        <dbReference type="ARBA" id="ARBA00023136"/>
    </source>
</evidence>
<dbReference type="Pfam" id="PF12796">
    <property type="entry name" value="Ank_2"/>
    <property type="match status" value="2"/>
</dbReference>
<feature type="repeat" description="ANK" evidence="11">
    <location>
        <begin position="226"/>
        <end position="258"/>
    </location>
</feature>
<feature type="repeat" description="ANK" evidence="11">
    <location>
        <begin position="193"/>
        <end position="225"/>
    </location>
</feature>
<dbReference type="PROSITE" id="PS50216">
    <property type="entry name" value="DHHC"/>
    <property type="match status" value="1"/>
</dbReference>
<evidence type="ECO:0000256" key="9">
    <source>
        <dbReference type="ARBA" id="ARBA00023288"/>
    </source>
</evidence>
<evidence type="ECO:0000256" key="3">
    <source>
        <dbReference type="ARBA" id="ARBA00022692"/>
    </source>
</evidence>
<dbReference type="PANTHER" id="PTHR24161">
    <property type="entry name" value="ANK_REP_REGION DOMAIN-CONTAINING PROTEIN-RELATED"/>
    <property type="match status" value="1"/>
</dbReference>
<comment type="similarity">
    <text evidence="2">Belongs to the DHHC palmitoyltransferase family. AKR/ZDHHC17 subfamily.</text>
</comment>
<keyword evidence="3 12" id="KW-0812">Transmembrane</keyword>
<name>A0A0F7SHL3_PHARH</name>
<proteinExistence type="inferred from homology"/>
<dbReference type="SUPFAM" id="SSF48403">
    <property type="entry name" value="Ankyrin repeat"/>
    <property type="match status" value="1"/>
</dbReference>
<keyword evidence="9" id="KW-0449">Lipoprotein</keyword>
<protein>
    <recommendedName>
        <fullName evidence="12">Palmitoyltransferase</fullName>
        <ecNumber evidence="12">2.3.1.225</ecNumber>
    </recommendedName>
</protein>
<dbReference type="GO" id="GO:0016020">
    <property type="term" value="C:membrane"/>
    <property type="evidence" value="ECO:0007669"/>
    <property type="project" value="UniProtKB-SubCell"/>
</dbReference>
<dbReference type="PROSITE" id="PS50088">
    <property type="entry name" value="ANK_REPEAT"/>
    <property type="match status" value="4"/>
</dbReference>
<comment type="subcellular location">
    <subcellularLocation>
        <location evidence="1">Membrane</location>
        <topology evidence="1">Multi-pass membrane protein</topology>
    </subcellularLocation>
</comment>
<feature type="transmembrane region" description="Helical" evidence="12">
    <location>
        <begin position="303"/>
        <end position="327"/>
    </location>
</feature>
<feature type="compositionally biased region" description="Polar residues" evidence="13">
    <location>
        <begin position="44"/>
        <end position="59"/>
    </location>
</feature>
<comment type="catalytic activity">
    <reaction evidence="10 12">
        <text>L-cysteinyl-[protein] + hexadecanoyl-CoA = S-hexadecanoyl-L-cysteinyl-[protein] + CoA</text>
        <dbReference type="Rhea" id="RHEA:36683"/>
        <dbReference type="Rhea" id="RHEA-COMP:10131"/>
        <dbReference type="Rhea" id="RHEA-COMP:11032"/>
        <dbReference type="ChEBI" id="CHEBI:29950"/>
        <dbReference type="ChEBI" id="CHEBI:57287"/>
        <dbReference type="ChEBI" id="CHEBI:57379"/>
        <dbReference type="ChEBI" id="CHEBI:74151"/>
        <dbReference type="EC" id="2.3.1.225"/>
    </reaction>
</comment>
<dbReference type="PANTHER" id="PTHR24161:SF85">
    <property type="entry name" value="PALMITOYLTRANSFERASE HIP14"/>
    <property type="match status" value="1"/>
</dbReference>
<dbReference type="EMBL" id="LN483144">
    <property type="protein sequence ID" value="CDZ96517.1"/>
    <property type="molecule type" value="Genomic_DNA"/>
</dbReference>
<dbReference type="SMART" id="SM00248">
    <property type="entry name" value="ANK"/>
    <property type="match status" value="5"/>
</dbReference>
<evidence type="ECO:0000256" key="11">
    <source>
        <dbReference type="PROSITE-ProRule" id="PRU00023"/>
    </source>
</evidence>
<evidence type="ECO:0000313" key="15">
    <source>
        <dbReference type="EMBL" id="CDZ96517.1"/>
    </source>
</evidence>
<keyword evidence="6 11" id="KW-0040">ANK repeat</keyword>